<evidence type="ECO:0000259" key="2">
    <source>
        <dbReference type="PROSITE" id="PS51502"/>
    </source>
</evidence>
<sequence>MSTTEKKPVEHLVILRWKSTASESAKKDAEEAIASLPKQIPGIDAYVGGRQNSPEAPGRGWDFGFRMTFRDIESRDVYLTHPVHVDVKTRFIEPIMDAAVVFDFEH</sequence>
<reference evidence="3 4" key="1">
    <citation type="submission" date="2021-04" db="EMBL/GenBank/DDBJ databases">
        <title>Genome analysis of Polyangium sp.</title>
        <authorList>
            <person name="Li Y."/>
            <person name="Wang J."/>
        </authorList>
    </citation>
    <scope>NUCLEOTIDE SEQUENCE [LARGE SCALE GENOMIC DNA]</scope>
    <source>
        <strain evidence="3 4">SDU14</strain>
    </source>
</reference>
<dbReference type="RefSeq" id="WP_272425599.1">
    <property type="nucleotide sequence ID" value="NZ_JAGTJJ010000016.1"/>
</dbReference>
<evidence type="ECO:0000256" key="1">
    <source>
        <dbReference type="ARBA" id="ARBA00011738"/>
    </source>
</evidence>
<dbReference type="PANTHER" id="PTHR33178:SF10">
    <property type="entry name" value="STRESS-RESPONSE A_B BARREL DOMAIN-CONTAINING PROTEIN"/>
    <property type="match status" value="1"/>
</dbReference>
<dbReference type="SMART" id="SM00886">
    <property type="entry name" value="Dabb"/>
    <property type="match status" value="1"/>
</dbReference>
<feature type="domain" description="Stress-response A/B barrel" evidence="2">
    <location>
        <begin position="9"/>
        <end position="104"/>
    </location>
</feature>
<proteinExistence type="predicted"/>
<dbReference type="Pfam" id="PF07876">
    <property type="entry name" value="Dabb"/>
    <property type="match status" value="1"/>
</dbReference>
<dbReference type="EMBL" id="JAGTJJ010000016">
    <property type="protein sequence ID" value="MDC3983848.1"/>
    <property type="molecule type" value="Genomic_DNA"/>
</dbReference>
<dbReference type="PROSITE" id="PS51502">
    <property type="entry name" value="S_R_A_B_BARREL"/>
    <property type="match status" value="1"/>
</dbReference>
<organism evidence="3 4">
    <name type="scientific">Polyangium jinanense</name>
    <dbReference type="NCBI Taxonomy" id="2829994"/>
    <lineage>
        <taxon>Bacteria</taxon>
        <taxon>Pseudomonadati</taxon>
        <taxon>Myxococcota</taxon>
        <taxon>Polyangia</taxon>
        <taxon>Polyangiales</taxon>
        <taxon>Polyangiaceae</taxon>
        <taxon>Polyangium</taxon>
    </lineage>
</organism>
<dbReference type="PANTHER" id="PTHR33178">
    <property type="match status" value="1"/>
</dbReference>
<name>A0A9X3X7K6_9BACT</name>
<dbReference type="Gene3D" id="3.30.70.100">
    <property type="match status" value="1"/>
</dbReference>
<dbReference type="InterPro" id="IPR044662">
    <property type="entry name" value="HS1/DABB1-like"/>
</dbReference>
<evidence type="ECO:0000313" key="4">
    <source>
        <dbReference type="Proteomes" id="UP001151081"/>
    </source>
</evidence>
<dbReference type="AlphaFoldDB" id="A0A9X3X7K6"/>
<comment type="caution">
    <text evidence="3">The sequence shown here is derived from an EMBL/GenBank/DDBJ whole genome shotgun (WGS) entry which is preliminary data.</text>
</comment>
<dbReference type="InterPro" id="IPR013097">
    <property type="entry name" value="Dabb"/>
</dbReference>
<evidence type="ECO:0000313" key="3">
    <source>
        <dbReference type="EMBL" id="MDC3983848.1"/>
    </source>
</evidence>
<comment type="subunit">
    <text evidence="1">Homodimer.</text>
</comment>
<dbReference type="InterPro" id="IPR011008">
    <property type="entry name" value="Dimeric_a/b-barrel"/>
</dbReference>
<dbReference type="SUPFAM" id="SSF54909">
    <property type="entry name" value="Dimeric alpha+beta barrel"/>
    <property type="match status" value="1"/>
</dbReference>
<keyword evidence="4" id="KW-1185">Reference proteome</keyword>
<accession>A0A9X3X7K6</accession>
<protein>
    <submittedName>
        <fullName evidence="3">Dabb family protein</fullName>
    </submittedName>
</protein>
<dbReference type="Proteomes" id="UP001151081">
    <property type="component" value="Unassembled WGS sequence"/>
</dbReference>
<gene>
    <name evidence="3" type="ORF">KEG57_25285</name>
</gene>